<accession>A0ACD5GUL3</accession>
<organism evidence="1 2">
    <name type="scientific">Desertifilum tharense IPPAS B-1220</name>
    <dbReference type="NCBI Taxonomy" id="1781255"/>
    <lineage>
        <taxon>Bacteria</taxon>
        <taxon>Bacillati</taxon>
        <taxon>Cyanobacteriota</taxon>
        <taxon>Cyanophyceae</taxon>
        <taxon>Desertifilales</taxon>
        <taxon>Desertifilaceae</taxon>
        <taxon>Desertifilum</taxon>
    </lineage>
</organism>
<proteinExistence type="predicted"/>
<dbReference type="Proteomes" id="UP000095472">
    <property type="component" value="Chromosome"/>
</dbReference>
<protein>
    <submittedName>
        <fullName evidence="1">Uncharacterized protein</fullName>
    </submittedName>
</protein>
<evidence type="ECO:0000313" key="2">
    <source>
        <dbReference type="Proteomes" id="UP000095472"/>
    </source>
</evidence>
<sequence length="240" mass="24882">MYPKKLWFIGLALITALAIGFWGRIPALTANPLGELSAQAQTPRQRLPYKPPPPATATPTSGSPISSSPSPSPSPSPTPQPTPEPTAADALLSTPPLDLGGNFEDSRGRFQVGILSGYKVGSAGRNPLFEAPDGNLAYTVVVRLRATEQPLTPNGLAQIAIETFQQGEGFQPGEISSAASGETIIPWTGQLTFGAQAQPMSGAIVASQPQRDVLLLLIATTEAGAEQLPSAIAALAPTLQ</sequence>
<reference evidence="1 2" key="1">
    <citation type="journal article" date="2016" name="Genome Announc.">
        <title>Draft Genome Sequence of the Thermotolerant Cyanobacterium Desertifilum sp. IPPAS B-1220.</title>
        <authorList>
            <person name="Mironov K.S."/>
            <person name="Sinetova M.A."/>
            <person name="Bolatkhan K."/>
            <person name="Zayadan B.K."/>
            <person name="Ustinova V.V."/>
            <person name="Kupriyanova E.V."/>
            <person name="Skrypnik A.N."/>
            <person name="Gogoleva N.E."/>
            <person name="Gogolev Y.V."/>
            <person name="Los D.A."/>
        </authorList>
    </citation>
    <scope>NUCLEOTIDE SEQUENCE [LARGE SCALE GENOMIC DNA]</scope>
    <source>
        <strain evidence="1 2">IPPAS B-1220</strain>
    </source>
</reference>
<name>A0ACD5GUL3_9CYAN</name>
<gene>
    <name evidence="1" type="ORF">BH720_036220</name>
</gene>
<dbReference type="EMBL" id="CP182909">
    <property type="protein sequence ID" value="XPM64320.1"/>
    <property type="molecule type" value="Genomic_DNA"/>
</dbReference>
<evidence type="ECO:0000313" key="1">
    <source>
        <dbReference type="EMBL" id="XPM64320.1"/>
    </source>
</evidence>
<keyword evidence="2" id="KW-1185">Reference proteome</keyword>